<dbReference type="PANTHER" id="PTHR10285">
    <property type="entry name" value="URIDINE KINASE"/>
    <property type="match status" value="1"/>
</dbReference>
<keyword evidence="2" id="KW-1185">Reference proteome</keyword>
<evidence type="ECO:0000313" key="1">
    <source>
        <dbReference type="EnsemblProtists" id="PYU1_T007213"/>
    </source>
</evidence>
<evidence type="ECO:0000313" key="2">
    <source>
        <dbReference type="Proteomes" id="UP000019132"/>
    </source>
</evidence>
<dbReference type="Proteomes" id="UP000019132">
    <property type="component" value="Unassembled WGS sequence"/>
</dbReference>
<dbReference type="VEuPathDB" id="FungiDB:PYU1_G007198"/>
<dbReference type="Gene3D" id="3.40.50.300">
    <property type="entry name" value="P-loop containing nucleotide triphosphate hydrolases"/>
    <property type="match status" value="1"/>
</dbReference>
<evidence type="ECO:0008006" key="3">
    <source>
        <dbReference type="Google" id="ProtNLM"/>
    </source>
</evidence>
<proteinExistence type="predicted"/>
<organism evidence="1 2">
    <name type="scientific">Globisporangium ultimum (strain ATCC 200006 / CBS 805.95 / DAOM BR144)</name>
    <name type="common">Pythium ultimum</name>
    <dbReference type="NCBI Taxonomy" id="431595"/>
    <lineage>
        <taxon>Eukaryota</taxon>
        <taxon>Sar</taxon>
        <taxon>Stramenopiles</taxon>
        <taxon>Oomycota</taxon>
        <taxon>Peronosporomycetes</taxon>
        <taxon>Pythiales</taxon>
        <taxon>Pythiaceae</taxon>
        <taxon>Globisporangium</taxon>
    </lineage>
</organism>
<dbReference type="OMA" id="FWRSLHP"/>
<dbReference type="EnsemblProtists" id="PYU1_T007213">
    <property type="protein sequence ID" value="PYU1_T007213"/>
    <property type="gene ID" value="PYU1_G007198"/>
</dbReference>
<dbReference type="STRING" id="431595.K3WQH1"/>
<name>K3WQH1_GLOUD</name>
<dbReference type="InParanoid" id="K3WQH1"/>
<reference evidence="2" key="2">
    <citation type="submission" date="2010-04" db="EMBL/GenBank/DDBJ databases">
        <authorList>
            <person name="Buell R."/>
            <person name="Hamilton J."/>
            <person name="Hostetler J."/>
        </authorList>
    </citation>
    <scope>NUCLEOTIDE SEQUENCE [LARGE SCALE GENOMIC DNA]</scope>
    <source>
        <strain evidence="2">DAOM:BR144</strain>
    </source>
</reference>
<dbReference type="InterPro" id="IPR027417">
    <property type="entry name" value="P-loop_NTPase"/>
</dbReference>
<sequence length="324" mass="36608">MQARTQSLRNHLEKLVRRDLRVGASVVEDALRKRIDEYYLPIFQWTEALVDATQTRAPPSNANSSTMTETAPPCVCIGVSCVQGGGKTTLTNYLEEMFAFTGKRCAVLSLDDVYLERTKQVELAAANPENPLLQYRGNPGTQDVKFLMDFVHECKTSTDEIRVPRFDKSLFDGRGDRAPPSEWPKVQGPLDVLLIEGWCMGFQALESSASLSANMQPVNEALREFDQLYNELDGLLVIKVDSLDWIYKWREEPEAKLRAANKPALTQDQVRDFVDRFMPAYRTYLNALYVTPDANASSRLASIPRLVVEIDESRLPVGRIARQE</sequence>
<accession>K3WQH1</accession>
<dbReference type="HOGENOM" id="CLU_056986_1_0_1"/>
<reference evidence="1" key="3">
    <citation type="submission" date="2015-02" db="UniProtKB">
        <authorList>
            <consortium name="EnsemblProtists"/>
        </authorList>
    </citation>
    <scope>IDENTIFICATION</scope>
    <source>
        <strain evidence="1">DAOM BR144</strain>
    </source>
</reference>
<dbReference type="EMBL" id="GL376560">
    <property type="status" value="NOT_ANNOTATED_CDS"/>
    <property type="molecule type" value="Genomic_DNA"/>
</dbReference>
<reference evidence="2" key="1">
    <citation type="journal article" date="2010" name="Genome Biol.">
        <title>Genome sequence of the necrotrophic plant pathogen Pythium ultimum reveals original pathogenicity mechanisms and effector repertoire.</title>
        <authorList>
            <person name="Levesque C.A."/>
            <person name="Brouwer H."/>
            <person name="Cano L."/>
            <person name="Hamilton J.P."/>
            <person name="Holt C."/>
            <person name="Huitema E."/>
            <person name="Raffaele S."/>
            <person name="Robideau G.P."/>
            <person name="Thines M."/>
            <person name="Win J."/>
            <person name="Zerillo M.M."/>
            <person name="Beakes G.W."/>
            <person name="Boore J.L."/>
            <person name="Busam D."/>
            <person name="Dumas B."/>
            <person name="Ferriera S."/>
            <person name="Fuerstenberg S.I."/>
            <person name="Gachon C.M."/>
            <person name="Gaulin E."/>
            <person name="Govers F."/>
            <person name="Grenville-Briggs L."/>
            <person name="Horner N."/>
            <person name="Hostetler J."/>
            <person name="Jiang R.H."/>
            <person name="Johnson J."/>
            <person name="Krajaejun T."/>
            <person name="Lin H."/>
            <person name="Meijer H.J."/>
            <person name="Moore B."/>
            <person name="Morris P."/>
            <person name="Phuntmart V."/>
            <person name="Puiu D."/>
            <person name="Shetty J."/>
            <person name="Stajich J.E."/>
            <person name="Tripathy S."/>
            <person name="Wawra S."/>
            <person name="van West P."/>
            <person name="Whitty B.R."/>
            <person name="Coutinho P.M."/>
            <person name="Henrissat B."/>
            <person name="Martin F."/>
            <person name="Thomas P.D."/>
            <person name="Tyler B.M."/>
            <person name="De Vries R.P."/>
            <person name="Kamoun S."/>
            <person name="Yandell M."/>
            <person name="Tisserat N."/>
            <person name="Buell C.R."/>
        </authorList>
    </citation>
    <scope>NUCLEOTIDE SEQUENCE</scope>
    <source>
        <strain evidence="2">DAOM:BR144</strain>
    </source>
</reference>
<dbReference type="eggNOG" id="KOG2878">
    <property type="taxonomic scope" value="Eukaryota"/>
</dbReference>
<dbReference type="SUPFAM" id="SSF52540">
    <property type="entry name" value="P-loop containing nucleoside triphosphate hydrolases"/>
    <property type="match status" value="1"/>
</dbReference>
<dbReference type="AlphaFoldDB" id="K3WQH1"/>
<protein>
    <recommendedName>
        <fullName evidence="3">Phosphoribulokinase/uridine kinase domain-containing protein</fullName>
    </recommendedName>
</protein>